<feature type="transmembrane region" description="Helical" evidence="1">
    <location>
        <begin position="80"/>
        <end position="97"/>
    </location>
</feature>
<evidence type="ECO:0000313" key="3">
    <source>
        <dbReference type="Proteomes" id="UP000199045"/>
    </source>
</evidence>
<accession>A0A1G8BHG0</accession>
<reference evidence="2 3" key="1">
    <citation type="submission" date="2016-10" db="EMBL/GenBank/DDBJ databases">
        <authorList>
            <person name="de Groot N.N."/>
        </authorList>
    </citation>
    <scope>NUCLEOTIDE SEQUENCE [LARGE SCALE GENOMIC DNA]</scope>
    <source>
        <strain evidence="2 3">DSM 527</strain>
    </source>
</reference>
<feature type="transmembrane region" description="Helical" evidence="1">
    <location>
        <begin position="50"/>
        <end position="68"/>
    </location>
</feature>
<dbReference type="Proteomes" id="UP000199045">
    <property type="component" value="Unassembled WGS sequence"/>
</dbReference>
<feature type="transmembrane region" description="Helical" evidence="1">
    <location>
        <begin position="160"/>
        <end position="179"/>
    </location>
</feature>
<keyword evidence="1" id="KW-0812">Transmembrane</keyword>
<protein>
    <submittedName>
        <fullName evidence="2">Uncharacterized protein</fullName>
    </submittedName>
</protein>
<dbReference type="RefSeq" id="WP_089837677.1">
    <property type="nucleotide sequence ID" value="NZ_FNBN01000011.1"/>
</dbReference>
<dbReference type="OrthoDB" id="660385at2"/>
<evidence type="ECO:0000256" key="1">
    <source>
        <dbReference type="SAM" id="Phobius"/>
    </source>
</evidence>
<keyword evidence="1" id="KW-0472">Membrane</keyword>
<keyword evidence="1" id="KW-1133">Transmembrane helix</keyword>
<sequence length="199" mass="23465">MELDDFKNKWQQENDRLTGLQHKDPAVIEQLLNHKTTDLVSVMKRKYEKIITMMLVSMLLMILVFSVISDGFTYPGSAYGFAKCMFFYVLLIAFYWLKFRTVLHLTLSDFLETRMTQLLHVLEKSRRIEIIFCVVFYIALFTVGRFFYGKGLEGLFTPQMLGLFLLSLAFALAMIWLIARRHTRQINELKQYLEEYKAA</sequence>
<proteinExistence type="predicted"/>
<evidence type="ECO:0000313" key="2">
    <source>
        <dbReference type="EMBL" id="SDH32010.1"/>
    </source>
</evidence>
<organism evidence="2 3">
    <name type="scientific">Chitinophaga filiformis</name>
    <name type="common">Myxococcus filiformis</name>
    <name type="synonym">Flexibacter filiformis</name>
    <dbReference type="NCBI Taxonomy" id="104663"/>
    <lineage>
        <taxon>Bacteria</taxon>
        <taxon>Pseudomonadati</taxon>
        <taxon>Bacteroidota</taxon>
        <taxon>Chitinophagia</taxon>
        <taxon>Chitinophagales</taxon>
        <taxon>Chitinophagaceae</taxon>
        <taxon>Chitinophaga</taxon>
    </lineage>
</organism>
<dbReference type="AlphaFoldDB" id="A0A1G8BHG0"/>
<gene>
    <name evidence="2" type="ORF">SAMN04488121_11130</name>
</gene>
<dbReference type="EMBL" id="FNBN01000011">
    <property type="protein sequence ID" value="SDH32010.1"/>
    <property type="molecule type" value="Genomic_DNA"/>
</dbReference>
<name>A0A1G8BHG0_CHIFI</name>
<feature type="transmembrane region" description="Helical" evidence="1">
    <location>
        <begin position="128"/>
        <end position="148"/>
    </location>
</feature>